<evidence type="ECO:0000313" key="2">
    <source>
        <dbReference type="EMBL" id="MBB5831026.1"/>
    </source>
</evidence>
<proteinExistence type="predicted"/>
<dbReference type="EMBL" id="JACHLZ010000001">
    <property type="protein sequence ID" value="MBB5831026.1"/>
    <property type="molecule type" value="Genomic_DNA"/>
</dbReference>
<name>A0A841A871_9MICO</name>
<protein>
    <submittedName>
        <fullName evidence="2">TctA family transporter</fullName>
    </submittedName>
</protein>
<gene>
    <name evidence="2" type="ORF">HNR70_000839</name>
</gene>
<dbReference type="AlphaFoldDB" id="A0A841A871"/>
<feature type="transmembrane region" description="Helical" evidence="1">
    <location>
        <begin position="69"/>
        <end position="89"/>
    </location>
</feature>
<keyword evidence="3" id="KW-1185">Reference proteome</keyword>
<evidence type="ECO:0000256" key="1">
    <source>
        <dbReference type="SAM" id="Phobius"/>
    </source>
</evidence>
<keyword evidence="1" id="KW-0812">Transmembrane</keyword>
<keyword evidence="1" id="KW-1133">Transmembrane helix</keyword>
<dbReference type="Proteomes" id="UP000588158">
    <property type="component" value="Unassembled WGS sequence"/>
</dbReference>
<accession>A0A841A871</accession>
<evidence type="ECO:0000313" key="3">
    <source>
        <dbReference type="Proteomes" id="UP000588158"/>
    </source>
</evidence>
<organism evidence="2 3">
    <name type="scientific">Brachybacterium aquaticum</name>
    <dbReference type="NCBI Taxonomy" id="1432564"/>
    <lineage>
        <taxon>Bacteria</taxon>
        <taxon>Bacillati</taxon>
        <taxon>Actinomycetota</taxon>
        <taxon>Actinomycetes</taxon>
        <taxon>Micrococcales</taxon>
        <taxon>Dermabacteraceae</taxon>
        <taxon>Brachybacterium</taxon>
    </lineage>
</organism>
<reference evidence="2 3" key="1">
    <citation type="submission" date="2020-08" db="EMBL/GenBank/DDBJ databases">
        <title>Sequencing the genomes of 1000 actinobacteria strains.</title>
        <authorList>
            <person name="Klenk H.-P."/>
        </authorList>
    </citation>
    <scope>NUCLEOTIDE SEQUENCE [LARGE SCALE GENOMIC DNA]</scope>
    <source>
        <strain evidence="2 3">DSM 28796</strain>
    </source>
</reference>
<feature type="transmembrane region" description="Helical" evidence="1">
    <location>
        <begin position="32"/>
        <end position="57"/>
    </location>
</feature>
<comment type="caution">
    <text evidence="2">The sequence shown here is derived from an EMBL/GenBank/DDBJ whole genome shotgun (WGS) entry which is preliminary data.</text>
</comment>
<sequence>MGEGEDPVRPLVPVSDGMDSAREMLVSVAGTIANAAILATVAALIIGAILWGAGVVLQRPGLSQNGVQTIVGAVACAIVAAGLNAWIAWFGQQAILIWN</sequence>
<dbReference type="RefSeq" id="WP_184324560.1">
    <property type="nucleotide sequence ID" value="NZ_JACHLZ010000001.1"/>
</dbReference>
<keyword evidence="1" id="KW-0472">Membrane</keyword>